<dbReference type="Pfam" id="PF03392">
    <property type="entry name" value="OS-D"/>
    <property type="match status" value="3"/>
</dbReference>
<evidence type="ECO:0000256" key="1">
    <source>
        <dbReference type="SAM" id="SignalP"/>
    </source>
</evidence>
<dbReference type="InterPro" id="IPR005055">
    <property type="entry name" value="A10/PebIII"/>
</dbReference>
<feature type="chain" id="PRO_5004656247" evidence="1">
    <location>
        <begin position="20"/>
        <end position="365"/>
    </location>
</feature>
<reference evidence="2 3" key="1">
    <citation type="journal article" date="2013" name="Genome Biol.">
        <title>Draft genome of the mountain pine beetle, Dendroctonus ponderosae Hopkins, a major forest pest.</title>
        <authorList>
            <person name="Keeling C.I."/>
            <person name="Yuen M.M."/>
            <person name="Liao N.Y."/>
            <person name="Docking T.R."/>
            <person name="Chan S.K."/>
            <person name="Taylor G.A."/>
            <person name="Palmquist D.L."/>
            <person name="Jackman S.D."/>
            <person name="Nguyen A."/>
            <person name="Li M."/>
            <person name="Henderson H."/>
            <person name="Janes J.K."/>
            <person name="Zhao Y."/>
            <person name="Pandoh P."/>
            <person name="Moore R."/>
            <person name="Sperling F.A."/>
            <person name="Huber D.P."/>
            <person name="Birol I."/>
            <person name="Jones S.J."/>
            <person name="Bohlmann J."/>
        </authorList>
    </citation>
    <scope>NUCLEOTIDE SEQUENCE</scope>
</reference>
<evidence type="ECO:0000313" key="2">
    <source>
        <dbReference type="EMBL" id="ERL92932.1"/>
    </source>
</evidence>
<dbReference type="EMBL" id="KB632339">
    <property type="protein sequence ID" value="ERL92932.1"/>
    <property type="molecule type" value="Genomic_DNA"/>
</dbReference>
<organism evidence="2 3">
    <name type="scientific">Dendroctonus ponderosae</name>
    <name type="common">Mountain pine beetle</name>
    <dbReference type="NCBI Taxonomy" id="77166"/>
    <lineage>
        <taxon>Eukaryota</taxon>
        <taxon>Metazoa</taxon>
        <taxon>Ecdysozoa</taxon>
        <taxon>Arthropoda</taxon>
        <taxon>Hexapoda</taxon>
        <taxon>Insecta</taxon>
        <taxon>Pterygota</taxon>
        <taxon>Neoptera</taxon>
        <taxon>Endopterygota</taxon>
        <taxon>Coleoptera</taxon>
        <taxon>Polyphaga</taxon>
        <taxon>Cucujiformia</taxon>
        <taxon>Curculionidae</taxon>
        <taxon>Scolytinae</taxon>
        <taxon>Dendroctonus</taxon>
    </lineage>
</organism>
<evidence type="ECO:0000313" key="3">
    <source>
        <dbReference type="Proteomes" id="UP000030742"/>
    </source>
</evidence>
<dbReference type="OrthoDB" id="6344725at2759"/>
<dbReference type="InterPro" id="IPR036682">
    <property type="entry name" value="OS_D_A10/PebIII_sf"/>
</dbReference>
<proteinExistence type="predicted"/>
<dbReference type="Gene3D" id="1.10.2080.10">
    <property type="entry name" value="Insect odorant-binding protein A10/Ejaculatory bulb-specific protein 3"/>
    <property type="match status" value="3"/>
</dbReference>
<sequence length="365" mass="41590">MWKLVLLGSLLICIGQTLAEVTEKSQYTTKYDNVDINEVVHNERLLKNYVNCLLDRGPCSPDGLELKSKTIARAHKGAKISENMPDAIETDCSKCSDKQREGSEAMMRFLIDNKPEYWNPLQEKYDPTGSYKKPKYYASKYDHIDVGAILNNRRMVNYYSACLLSQGACPPEGVELKRILPEALQTNCARCSEKQATIALMAIKRLKKEYPKIWSELSEKWDPSDSFLISRHLVAVRMHCASVFFVVSALLVLISAQSSPYTSKYDNVDVDKILKNDRVLTNYIKCLMEEGPCTPEGRELRKTLPDALASGCSKCNEKQKSTTEKVIRHLQTRRAKDWDRLSKKYDPEGVYKQKYTAELKTETTA</sequence>
<dbReference type="SUPFAM" id="SSF100910">
    <property type="entry name" value="Chemosensory protein Csp2"/>
    <property type="match status" value="3"/>
</dbReference>
<name>U4UIQ9_DENPD</name>
<gene>
    <name evidence="2" type="ORF">D910_10237</name>
</gene>
<dbReference type="PANTHER" id="PTHR11257:SF13">
    <property type="entry name" value="GEO07322P1"/>
    <property type="match status" value="1"/>
</dbReference>
<dbReference type="PANTHER" id="PTHR11257">
    <property type="entry name" value="CHEMOSENSORY PROTEIN-RELATED"/>
    <property type="match status" value="1"/>
</dbReference>
<protein>
    <submittedName>
        <fullName evidence="2">Uncharacterized protein</fullName>
    </submittedName>
</protein>
<feature type="signal peptide" evidence="1">
    <location>
        <begin position="1"/>
        <end position="19"/>
    </location>
</feature>
<dbReference type="AlphaFoldDB" id="U4UIQ9"/>
<dbReference type="Proteomes" id="UP000030742">
    <property type="component" value="Unassembled WGS sequence"/>
</dbReference>
<keyword evidence="1" id="KW-0732">Signal</keyword>
<accession>U4UIQ9</accession>